<sequence length="218" mass="22039">MSFTKSIKSVVVAAALSAAPVVSHAAGYFGEFWDASSSFSTIDAAISYANGNAATGTFLSTAIDYPAGSSGSVGDSTSLSSFLGVDFPSYSGSLPTSLSTSVFRISGTFLPGAGSKTYGVGSDDGFSLVIGGSEVSRQSAPRAFAYTNTLFDAGSGPVDFVLTYYENGGFTGVEFTIDSVIVDSSLAAAQVPLPAALPMLGAALAGLGLARRRRKAVI</sequence>
<evidence type="ECO:0000256" key="1">
    <source>
        <dbReference type="SAM" id="Phobius"/>
    </source>
</evidence>
<keyword evidence="1" id="KW-0812">Transmembrane</keyword>
<gene>
    <name evidence="3" type="ORF">DKT77_03200</name>
</gene>
<keyword evidence="4" id="KW-1185">Reference proteome</keyword>
<reference evidence="3 4" key="1">
    <citation type="submission" date="2018-05" db="EMBL/GenBank/DDBJ databases">
        <title>Rhodobacteraceae gen. nov., sp. nov. isolated from sea water.</title>
        <authorList>
            <person name="Ren Y."/>
        </authorList>
    </citation>
    <scope>NUCLEOTIDE SEQUENCE [LARGE SCALE GENOMIC DNA]</scope>
    <source>
        <strain evidence="3 4">TG-679</strain>
    </source>
</reference>
<name>A0A2V2LRF7_9RHOB</name>
<comment type="caution">
    <text evidence="3">The sequence shown here is derived from an EMBL/GenBank/DDBJ whole genome shotgun (WGS) entry which is preliminary data.</text>
</comment>
<evidence type="ECO:0000313" key="3">
    <source>
        <dbReference type="EMBL" id="PWR04063.1"/>
    </source>
</evidence>
<dbReference type="OrthoDB" id="7874771at2"/>
<dbReference type="EMBL" id="QGKU01000012">
    <property type="protein sequence ID" value="PWR04063.1"/>
    <property type="molecule type" value="Genomic_DNA"/>
</dbReference>
<dbReference type="NCBIfam" id="TIGR03370">
    <property type="entry name" value="VPLPA-CTERM"/>
    <property type="match status" value="1"/>
</dbReference>
<keyword evidence="1" id="KW-1133">Transmembrane helix</keyword>
<keyword evidence="1" id="KW-0472">Membrane</keyword>
<dbReference type="InterPro" id="IPR022472">
    <property type="entry name" value="VPLPA-CTERM"/>
</dbReference>
<dbReference type="RefSeq" id="WP_109810292.1">
    <property type="nucleotide sequence ID" value="NZ_QGKU01000012.1"/>
</dbReference>
<evidence type="ECO:0000313" key="4">
    <source>
        <dbReference type="Proteomes" id="UP000245680"/>
    </source>
</evidence>
<accession>A0A2V2LRF7</accession>
<dbReference type="Proteomes" id="UP000245680">
    <property type="component" value="Unassembled WGS sequence"/>
</dbReference>
<protein>
    <submittedName>
        <fullName evidence="3">Uncharacterized protein</fullName>
    </submittedName>
</protein>
<dbReference type="AlphaFoldDB" id="A0A2V2LRF7"/>
<feature type="chain" id="PRO_5016173459" evidence="2">
    <location>
        <begin position="26"/>
        <end position="218"/>
    </location>
</feature>
<proteinExistence type="predicted"/>
<keyword evidence="2" id="KW-0732">Signal</keyword>
<feature type="transmembrane region" description="Helical" evidence="1">
    <location>
        <begin position="191"/>
        <end position="210"/>
    </location>
</feature>
<organism evidence="3 4">
    <name type="scientific">Meridianimarinicoccus roseus</name>
    <dbReference type="NCBI Taxonomy" id="2072018"/>
    <lineage>
        <taxon>Bacteria</taxon>
        <taxon>Pseudomonadati</taxon>
        <taxon>Pseudomonadota</taxon>
        <taxon>Alphaproteobacteria</taxon>
        <taxon>Rhodobacterales</taxon>
        <taxon>Paracoccaceae</taxon>
        <taxon>Meridianimarinicoccus</taxon>
    </lineage>
</organism>
<evidence type="ECO:0000256" key="2">
    <source>
        <dbReference type="SAM" id="SignalP"/>
    </source>
</evidence>
<feature type="signal peptide" evidence="2">
    <location>
        <begin position="1"/>
        <end position="25"/>
    </location>
</feature>